<protein>
    <submittedName>
        <fullName evidence="1">Uncharacterized protein</fullName>
    </submittedName>
</protein>
<evidence type="ECO:0000313" key="1">
    <source>
        <dbReference type="EMBL" id="MBC6467756.1"/>
    </source>
</evidence>
<evidence type="ECO:0000313" key="2">
    <source>
        <dbReference type="Proteomes" id="UP000805614"/>
    </source>
</evidence>
<dbReference type="RefSeq" id="WP_187244757.1">
    <property type="nucleotide sequence ID" value="NZ_BAAAOK010000010.1"/>
</dbReference>
<keyword evidence="2" id="KW-1185">Reference proteome</keyword>
<name>A0ABR7LSP6_9ACTN</name>
<gene>
    <name evidence="1" type="ORF">HKK74_19975</name>
</gene>
<proteinExistence type="predicted"/>
<comment type="caution">
    <text evidence="1">The sequence shown here is derived from an EMBL/GenBank/DDBJ whole genome shotgun (WGS) entry which is preliminary data.</text>
</comment>
<sequence>MTRTGAELHELAEVRVRELMTVAMRADPTGIGAALEDLAARGLVDGHTAAFLRRARRLTLAGAAALSAAVGTHRYRADADGTQRCLSCGTAEPCRTLRRTAEALTAYLGAQPYGIDRAEAWRRAETWLTRGGALRVAVVVEEFAEGYIARPIPYGQGEHERVVVVDRRTGGLTLWPVLPENVLAEQYRRYKLGLHLGLDPGSTPA</sequence>
<reference evidence="1 2" key="1">
    <citation type="submission" date="2020-06" db="EMBL/GenBank/DDBJ databases">
        <title>Actinomadura xiongansis sp. nov., isolated from soil of Baiyangdian.</title>
        <authorList>
            <person name="Zhang X."/>
        </authorList>
    </citation>
    <scope>NUCLEOTIDE SEQUENCE [LARGE SCALE GENOMIC DNA]</scope>
    <source>
        <strain evidence="1 2">HBUM206468</strain>
    </source>
</reference>
<organism evidence="1 2">
    <name type="scientific">Actinomadura alba</name>
    <dbReference type="NCBI Taxonomy" id="406431"/>
    <lineage>
        <taxon>Bacteria</taxon>
        <taxon>Bacillati</taxon>
        <taxon>Actinomycetota</taxon>
        <taxon>Actinomycetes</taxon>
        <taxon>Streptosporangiales</taxon>
        <taxon>Thermomonosporaceae</taxon>
        <taxon>Actinomadura</taxon>
    </lineage>
</organism>
<accession>A0ABR7LSP6</accession>
<dbReference type="Proteomes" id="UP000805614">
    <property type="component" value="Unassembled WGS sequence"/>
</dbReference>
<dbReference type="EMBL" id="JABVEC010000014">
    <property type="protein sequence ID" value="MBC6467756.1"/>
    <property type="molecule type" value="Genomic_DNA"/>
</dbReference>